<dbReference type="PANTHER" id="PTHR30055">
    <property type="entry name" value="HTH-TYPE TRANSCRIPTIONAL REGULATOR RUTR"/>
    <property type="match status" value="1"/>
</dbReference>
<dbReference type="SUPFAM" id="SSF46689">
    <property type="entry name" value="Homeodomain-like"/>
    <property type="match status" value="1"/>
</dbReference>
<dbReference type="PANTHER" id="PTHR30055:SF234">
    <property type="entry name" value="HTH-TYPE TRANSCRIPTIONAL REGULATOR BETI"/>
    <property type="match status" value="1"/>
</dbReference>
<keyword evidence="1" id="KW-0805">Transcription regulation</keyword>
<dbReference type="GO" id="GO:0000976">
    <property type="term" value="F:transcription cis-regulatory region binding"/>
    <property type="evidence" value="ECO:0007669"/>
    <property type="project" value="TreeGrafter"/>
</dbReference>
<proteinExistence type="predicted"/>
<dbReference type="KEGG" id="cgo:Corgl_0146"/>
<reference evidence="7" key="1">
    <citation type="journal article" date="2013" name="Stand. Genomic Sci.">
        <title>Complete genome sequence of Coriobacterium glomerans type strain (PW2(T)) from the midgut of Pyrrhocoris apterus L. (red soldier bug).</title>
        <authorList>
            <person name="Stackebrandt E."/>
            <person name="Zeytun A."/>
            <person name="Lapidus A."/>
            <person name="Nolan M."/>
            <person name="Lucas S."/>
            <person name="Hammon N."/>
            <person name="Deshpande S."/>
            <person name="Cheng J.F."/>
            <person name="Tapia R."/>
            <person name="Goodwin L.A."/>
            <person name="Pitluck S."/>
            <person name="Liolios K."/>
            <person name="Pagani I."/>
            <person name="Ivanova N."/>
            <person name="Mavromatis K."/>
            <person name="Mikhailova N."/>
            <person name="Huntemann M."/>
            <person name="Pati A."/>
            <person name="Chen A."/>
            <person name="Palaniappan K."/>
            <person name="Chang Y.J."/>
            <person name="Land M."/>
            <person name="Hauser L."/>
            <person name="Rohde M."/>
            <person name="Pukall R."/>
            <person name="Goker M."/>
            <person name="Detter J.C."/>
            <person name="Woyke T."/>
            <person name="Bristow J."/>
            <person name="Eisen J.A."/>
            <person name="Markowitz V."/>
            <person name="Hugenholtz P."/>
            <person name="Kyrpides N.C."/>
            <person name="Klenk H.P."/>
        </authorList>
    </citation>
    <scope>NUCLEOTIDE SEQUENCE</scope>
    <source>
        <strain evidence="7">ATCC 49209 / DSM 20642 / JCM 10262 / PW2</strain>
    </source>
</reference>
<feature type="DNA-binding region" description="H-T-H motif" evidence="4">
    <location>
        <begin position="40"/>
        <end position="59"/>
    </location>
</feature>
<organism evidence="6 7">
    <name type="scientific">Coriobacterium glomerans (strain ATCC 49209 / DSM 20642 / JCM 10262 / PW2)</name>
    <dbReference type="NCBI Taxonomy" id="700015"/>
    <lineage>
        <taxon>Bacteria</taxon>
        <taxon>Bacillati</taxon>
        <taxon>Actinomycetota</taxon>
        <taxon>Coriobacteriia</taxon>
        <taxon>Coriobacteriales</taxon>
        <taxon>Coriobacteriaceae</taxon>
        <taxon>Coriobacterium</taxon>
    </lineage>
</organism>
<dbReference type="Gene3D" id="1.10.357.10">
    <property type="entry name" value="Tetracycline Repressor, domain 2"/>
    <property type="match status" value="1"/>
</dbReference>
<keyword evidence="2 4" id="KW-0238">DNA-binding</keyword>
<evidence type="ECO:0000256" key="1">
    <source>
        <dbReference type="ARBA" id="ARBA00023015"/>
    </source>
</evidence>
<sequence>MTGDRSTARPRERHTREDRREEILHAVRRTCSERGISRLSVSGVAKRVGCTRSLFYHYFPTKEAALEAALEAAIDDFIEQVRIWDHDRERGDIEGALNDVSGLLKSMVLGARDLPRSISLTDDVTLYTDFVDRIADRVASYICSSTVVDFSRYHEIRIDHIHETLYVLIVGLIMYIRTHPDASEELIRDIIASTLHIERFTAKYTGSALSHGDAGERSAEDRSLVGMPVAHPRDGGLEKGVCDVVPSLR</sequence>
<dbReference type="AlphaFoldDB" id="F2NA87"/>
<evidence type="ECO:0000256" key="2">
    <source>
        <dbReference type="ARBA" id="ARBA00023125"/>
    </source>
</evidence>
<dbReference type="GO" id="GO:0003700">
    <property type="term" value="F:DNA-binding transcription factor activity"/>
    <property type="evidence" value="ECO:0007669"/>
    <property type="project" value="TreeGrafter"/>
</dbReference>
<dbReference type="PRINTS" id="PR00455">
    <property type="entry name" value="HTHTETR"/>
</dbReference>
<evidence type="ECO:0000256" key="3">
    <source>
        <dbReference type="ARBA" id="ARBA00023163"/>
    </source>
</evidence>
<name>F2NA87_CORGP</name>
<evidence type="ECO:0000313" key="6">
    <source>
        <dbReference type="EMBL" id="AEB06273.1"/>
    </source>
</evidence>
<protein>
    <submittedName>
        <fullName evidence="6">Regulatory protein TetR</fullName>
    </submittedName>
</protein>
<dbReference type="InterPro" id="IPR050109">
    <property type="entry name" value="HTH-type_TetR-like_transc_reg"/>
</dbReference>
<evidence type="ECO:0000256" key="4">
    <source>
        <dbReference type="PROSITE-ProRule" id="PRU00335"/>
    </source>
</evidence>
<dbReference type="OrthoDB" id="3196926at2"/>
<keyword evidence="3" id="KW-0804">Transcription</keyword>
<dbReference type="STRING" id="700015.Corgl_0146"/>
<dbReference type="RefSeq" id="WP_013708016.1">
    <property type="nucleotide sequence ID" value="NC_015389.1"/>
</dbReference>
<dbReference type="EMBL" id="CP002628">
    <property type="protein sequence ID" value="AEB06273.1"/>
    <property type="molecule type" value="Genomic_DNA"/>
</dbReference>
<dbReference type="PROSITE" id="PS50977">
    <property type="entry name" value="HTH_TETR_2"/>
    <property type="match status" value="1"/>
</dbReference>
<evidence type="ECO:0000259" key="5">
    <source>
        <dbReference type="PROSITE" id="PS50977"/>
    </source>
</evidence>
<dbReference type="InterPro" id="IPR009057">
    <property type="entry name" value="Homeodomain-like_sf"/>
</dbReference>
<gene>
    <name evidence="6" type="ordered locus">Corgl_0146</name>
</gene>
<accession>F2NA87</accession>
<dbReference type="eggNOG" id="COG1309">
    <property type="taxonomic scope" value="Bacteria"/>
</dbReference>
<dbReference type="InterPro" id="IPR001647">
    <property type="entry name" value="HTH_TetR"/>
</dbReference>
<keyword evidence="7" id="KW-1185">Reference proteome</keyword>
<dbReference type="HOGENOM" id="CLU_097458_0_0_11"/>
<feature type="domain" description="HTH tetR-type" evidence="5">
    <location>
        <begin position="17"/>
        <end position="77"/>
    </location>
</feature>
<dbReference type="Proteomes" id="UP000006851">
    <property type="component" value="Chromosome"/>
</dbReference>
<evidence type="ECO:0000313" key="7">
    <source>
        <dbReference type="Proteomes" id="UP000006851"/>
    </source>
</evidence>
<dbReference type="Pfam" id="PF00440">
    <property type="entry name" value="TetR_N"/>
    <property type="match status" value="1"/>
</dbReference>